<feature type="transmembrane region" description="Helical" evidence="6">
    <location>
        <begin position="175"/>
        <end position="197"/>
    </location>
</feature>
<comment type="caution">
    <text evidence="7">The sequence shown here is derived from an EMBL/GenBank/DDBJ whole genome shotgun (WGS) entry which is preliminary data.</text>
</comment>
<feature type="transmembrane region" description="Helical" evidence="6">
    <location>
        <begin position="66"/>
        <end position="84"/>
    </location>
</feature>
<dbReference type="RefSeq" id="WP_218593242.1">
    <property type="nucleotide sequence ID" value="NZ_JADQDF010000001.1"/>
</dbReference>
<dbReference type="Proteomes" id="UP000694300">
    <property type="component" value="Unassembled WGS sequence"/>
</dbReference>
<dbReference type="NCBIfam" id="TIGR00374">
    <property type="entry name" value="flippase-like domain"/>
    <property type="match status" value="1"/>
</dbReference>
<dbReference type="InterPro" id="IPR022791">
    <property type="entry name" value="L-PG_synthase/AglD"/>
</dbReference>
<evidence type="ECO:0000256" key="1">
    <source>
        <dbReference type="ARBA" id="ARBA00004651"/>
    </source>
</evidence>
<keyword evidence="4 6" id="KW-1133">Transmembrane helix</keyword>
<name>A0ABS6UHJ8_9PSEU</name>
<dbReference type="PANTHER" id="PTHR39087">
    <property type="entry name" value="UPF0104 MEMBRANE PROTEIN MJ1595"/>
    <property type="match status" value="1"/>
</dbReference>
<accession>A0ABS6UHJ8</accession>
<protein>
    <submittedName>
        <fullName evidence="7">Flippase-like domain-containing protein</fullName>
    </submittedName>
</protein>
<sequence length="350" mass="36919">MRGPGELERPAGHGADLGVHVIVHRRWARWAIVSALLLVVIVYGVLPLLGDVPAVVETARSMSPWWFLPGLVLEAASIVAFGCYTRSLLTPGARPGLWRLTRIDLTTWGAQHVLPGGPAGVAALRFRLLRAEGVPEPDAALLSSVQGVASALVLHGMLWVALAVAVVVPGEPHPAALGALAGTLALVDLVVVLAVAARRGGWAARRLRWLAERLPGVDADRVDRDLRGMVRQLHRIVRDPRQVAESVGWAASNWLLDALALMVFVVLLAGPVDPLGVFVAFGLASALAVLPITPGGVGIVEGVLVPALVVVGVPAPEALVAVLGWRIVGYWLPIPAAALAWVSLRVGRHR</sequence>
<reference evidence="7 8" key="1">
    <citation type="submission" date="2020-11" db="EMBL/GenBank/DDBJ databases">
        <title>Pseudonocardia abyssalis sp. nov. and Pseudonocardia oceani sp. nov., description and phylogenomic analysis of two novel actinomycetes isolated from the deep Southern Ocean.</title>
        <authorList>
            <person name="Parra J."/>
        </authorList>
    </citation>
    <scope>NUCLEOTIDE SEQUENCE [LARGE SCALE GENOMIC DNA]</scope>
    <source>
        <strain evidence="8">KRD185</strain>
    </source>
</reference>
<evidence type="ECO:0000256" key="6">
    <source>
        <dbReference type="SAM" id="Phobius"/>
    </source>
</evidence>
<gene>
    <name evidence="7" type="ORF">I4I82_29045</name>
</gene>
<feature type="transmembrane region" description="Helical" evidence="6">
    <location>
        <begin position="275"/>
        <end position="292"/>
    </location>
</feature>
<dbReference type="EMBL" id="JADQDF010000001">
    <property type="protein sequence ID" value="MBW0131693.1"/>
    <property type="molecule type" value="Genomic_DNA"/>
</dbReference>
<keyword evidence="2" id="KW-1003">Cell membrane</keyword>
<feature type="transmembrane region" description="Helical" evidence="6">
    <location>
        <begin position="304"/>
        <end position="324"/>
    </location>
</feature>
<evidence type="ECO:0000256" key="4">
    <source>
        <dbReference type="ARBA" id="ARBA00022989"/>
    </source>
</evidence>
<dbReference type="PANTHER" id="PTHR39087:SF2">
    <property type="entry name" value="UPF0104 MEMBRANE PROTEIN MJ1595"/>
    <property type="match status" value="1"/>
</dbReference>
<keyword evidence="3 6" id="KW-0812">Transmembrane</keyword>
<evidence type="ECO:0000313" key="8">
    <source>
        <dbReference type="Proteomes" id="UP000694300"/>
    </source>
</evidence>
<keyword evidence="8" id="KW-1185">Reference proteome</keyword>
<dbReference type="Pfam" id="PF03706">
    <property type="entry name" value="LPG_synthase_TM"/>
    <property type="match status" value="1"/>
</dbReference>
<keyword evidence="5 6" id="KW-0472">Membrane</keyword>
<feature type="transmembrane region" description="Helical" evidence="6">
    <location>
        <begin position="247"/>
        <end position="269"/>
    </location>
</feature>
<feature type="transmembrane region" description="Helical" evidence="6">
    <location>
        <begin position="148"/>
        <end position="169"/>
    </location>
</feature>
<comment type="subcellular location">
    <subcellularLocation>
        <location evidence="1">Cell membrane</location>
        <topology evidence="1">Multi-pass membrane protein</topology>
    </subcellularLocation>
</comment>
<organism evidence="7 8">
    <name type="scientific">Pseudonocardia oceani</name>
    <dbReference type="NCBI Taxonomy" id="2792013"/>
    <lineage>
        <taxon>Bacteria</taxon>
        <taxon>Bacillati</taxon>
        <taxon>Actinomycetota</taxon>
        <taxon>Actinomycetes</taxon>
        <taxon>Pseudonocardiales</taxon>
        <taxon>Pseudonocardiaceae</taxon>
        <taxon>Pseudonocardia</taxon>
    </lineage>
</organism>
<evidence type="ECO:0000256" key="2">
    <source>
        <dbReference type="ARBA" id="ARBA00022475"/>
    </source>
</evidence>
<evidence type="ECO:0000256" key="3">
    <source>
        <dbReference type="ARBA" id="ARBA00022692"/>
    </source>
</evidence>
<evidence type="ECO:0000313" key="7">
    <source>
        <dbReference type="EMBL" id="MBW0131693.1"/>
    </source>
</evidence>
<evidence type="ECO:0000256" key="5">
    <source>
        <dbReference type="ARBA" id="ARBA00023136"/>
    </source>
</evidence>
<proteinExistence type="predicted"/>
<feature type="transmembrane region" description="Helical" evidence="6">
    <location>
        <begin position="27"/>
        <end position="46"/>
    </location>
</feature>